<dbReference type="InterPro" id="IPR011006">
    <property type="entry name" value="CheY-like_superfamily"/>
</dbReference>
<dbReference type="Gene3D" id="6.10.250.690">
    <property type="match status" value="1"/>
</dbReference>
<evidence type="ECO:0000259" key="5">
    <source>
        <dbReference type="PROSITE" id="PS51755"/>
    </source>
</evidence>
<dbReference type="CDD" id="cd00383">
    <property type="entry name" value="trans_reg_C"/>
    <property type="match status" value="1"/>
</dbReference>
<dbReference type="Gene3D" id="1.10.10.10">
    <property type="entry name" value="Winged helix-like DNA-binding domain superfamily/Winged helix DNA-binding domain"/>
    <property type="match status" value="1"/>
</dbReference>
<dbReference type="InterPro" id="IPR001789">
    <property type="entry name" value="Sig_transdc_resp-reg_receiver"/>
</dbReference>
<feature type="domain" description="Response regulatory" evidence="4">
    <location>
        <begin position="2"/>
        <end position="116"/>
    </location>
</feature>
<dbReference type="PROSITE" id="PS51755">
    <property type="entry name" value="OMPR_PHOB"/>
    <property type="match status" value="1"/>
</dbReference>
<name>A0ABN2S8N4_9PSEU</name>
<dbReference type="RefSeq" id="WP_344428714.1">
    <property type="nucleotide sequence ID" value="NZ_BAAANN010000036.1"/>
</dbReference>
<dbReference type="SMART" id="SM00448">
    <property type="entry name" value="REC"/>
    <property type="match status" value="1"/>
</dbReference>
<dbReference type="PANTHER" id="PTHR48111:SF36">
    <property type="entry name" value="TRANSCRIPTIONAL REGULATORY PROTEIN CUTR"/>
    <property type="match status" value="1"/>
</dbReference>
<proteinExistence type="predicted"/>
<dbReference type="InterPro" id="IPR039420">
    <property type="entry name" value="WalR-like"/>
</dbReference>
<dbReference type="InterPro" id="IPR001867">
    <property type="entry name" value="OmpR/PhoB-type_DNA-bd"/>
</dbReference>
<feature type="domain" description="OmpR/PhoB-type" evidence="5">
    <location>
        <begin position="124"/>
        <end position="218"/>
    </location>
</feature>
<evidence type="ECO:0000256" key="3">
    <source>
        <dbReference type="PROSITE-ProRule" id="PRU01091"/>
    </source>
</evidence>
<dbReference type="Pfam" id="PF00486">
    <property type="entry name" value="Trans_reg_C"/>
    <property type="match status" value="1"/>
</dbReference>
<organism evidence="6 7">
    <name type="scientific">Amycolatopsis minnesotensis</name>
    <dbReference type="NCBI Taxonomy" id="337894"/>
    <lineage>
        <taxon>Bacteria</taxon>
        <taxon>Bacillati</taxon>
        <taxon>Actinomycetota</taxon>
        <taxon>Actinomycetes</taxon>
        <taxon>Pseudonocardiales</taxon>
        <taxon>Pseudonocardiaceae</taxon>
        <taxon>Amycolatopsis</taxon>
    </lineage>
</organism>
<dbReference type="InterPro" id="IPR036388">
    <property type="entry name" value="WH-like_DNA-bd_sf"/>
</dbReference>
<dbReference type="Pfam" id="PF00072">
    <property type="entry name" value="Response_reg"/>
    <property type="match status" value="1"/>
</dbReference>
<evidence type="ECO:0000259" key="4">
    <source>
        <dbReference type="PROSITE" id="PS50110"/>
    </source>
</evidence>
<keyword evidence="1 3" id="KW-0238">DNA-binding</keyword>
<dbReference type="Proteomes" id="UP001501116">
    <property type="component" value="Unassembled WGS sequence"/>
</dbReference>
<keyword evidence="2" id="KW-0597">Phosphoprotein</keyword>
<accession>A0ABN2S8N4</accession>
<reference evidence="6 7" key="1">
    <citation type="journal article" date="2019" name="Int. J. Syst. Evol. Microbiol.">
        <title>The Global Catalogue of Microorganisms (GCM) 10K type strain sequencing project: providing services to taxonomists for standard genome sequencing and annotation.</title>
        <authorList>
            <consortium name="The Broad Institute Genomics Platform"/>
            <consortium name="The Broad Institute Genome Sequencing Center for Infectious Disease"/>
            <person name="Wu L."/>
            <person name="Ma J."/>
        </authorList>
    </citation>
    <scope>NUCLEOTIDE SEQUENCE [LARGE SCALE GENOMIC DNA]</scope>
    <source>
        <strain evidence="6 7">JCM 14545</strain>
    </source>
</reference>
<gene>
    <name evidence="6" type="ORF">GCM10009754_68700</name>
</gene>
<dbReference type="Gene3D" id="3.40.50.2300">
    <property type="match status" value="1"/>
</dbReference>
<sequence>MRILVAEDERMMADAIGEGLRDNALAVDVVYDGAAALEKARDTDYDVAVLDRGLPLVHGDEICRSLIAEQRGTRILMLTAASTVQDRIAGLELGADDYLSKPFVFGELLARVRALGRRSTRATPPLLQRAGVTLDPARHRVVRHDRPISLTKKEFTVLEELLRANGTVVSAERLLEVAWDANINPFTNVVRVTMTSLRRKLGTPSAIHTVSGVGYQIP</sequence>
<dbReference type="PROSITE" id="PS50110">
    <property type="entry name" value="RESPONSE_REGULATORY"/>
    <property type="match status" value="1"/>
</dbReference>
<comment type="caution">
    <text evidence="6">The sequence shown here is derived from an EMBL/GenBank/DDBJ whole genome shotgun (WGS) entry which is preliminary data.</text>
</comment>
<dbReference type="SUPFAM" id="SSF52172">
    <property type="entry name" value="CheY-like"/>
    <property type="match status" value="1"/>
</dbReference>
<feature type="modified residue" description="4-aspartylphosphate" evidence="2">
    <location>
        <position position="51"/>
    </location>
</feature>
<evidence type="ECO:0000256" key="2">
    <source>
        <dbReference type="PROSITE-ProRule" id="PRU00169"/>
    </source>
</evidence>
<feature type="DNA-binding region" description="OmpR/PhoB-type" evidence="3">
    <location>
        <begin position="124"/>
        <end position="218"/>
    </location>
</feature>
<evidence type="ECO:0000256" key="1">
    <source>
        <dbReference type="ARBA" id="ARBA00023125"/>
    </source>
</evidence>
<keyword evidence="7" id="KW-1185">Reference proteome</keyword>
<evidence type="ECO:0000313" key="7">
    <source>
        <dbReference type="Proteomes" id="UP001501116"/>
    </source>
</evidence>
<protein>
    <submittedName>
        <fullName evidence="6">Response regulator transcription factor</fullName>
    </submittedName>
</protein>
<evidence type="ECO:0000313" key="6">
    <source>
        <dbReference type="EMBL" id="GAA1982077.1"/>
    </source>
</evidence>
<dbReference type="PANTHER" id="PTHR48111">
    <property type="entry name" value="REGULATOR OF RPOS"/>
    <property type="match status" value="1"/>
</dbReference>
<dbReference type="SMART" id="SM00862">
    <property type="entry name" value="Trans_reg_C"/>
    <property type="match status" value="1"/>
</dbReference>
<dbReference type="EMBL" id="BAAANN010000036">
    <property type="protein sequence ID" value="GAA1982077.1"/>
    <property type="molecule type" value="Genomic_DNA"/>
</dbReference>